<sequence>MIEYAKQNQKFASIEYLLEDMSKPWDGLSVRLRALEGKVSLIFTNSTLMMIQNKRQFVRNLSTIMANNSRAFISFVMTLDLNSKLSHKERIECEKWVKVPKYEQQVHNWTDLFLNNGYTIEMTEIKDYFYDFKIEYAKITLPMLEKLYAGYCMQGCGVEGMSDEMRQRFKEQMSDQIINARSPTLDRCLLSRGLSGGLGESVEMFYKIAFIIVRKNGTN</sequence>
<dbReference type="OrthoDB" id="6528439at2759"/>
<dbReference type="InterPro" id="IPR029063">
    <property type="entry name" value="SAM-dependent_MTases_sf"/>
</dbReference>
<dbReference type="SUPFAM" id="SSF53335">
    <property type="entry name" value="S-adenosyl-L-methionine-dependent methyltransferases"/>
    <property type="match status" value="1"/>
</dbReference>
<name>A0A7R9QSL7_9ACAR</name>
<keyword evidence="2" id="KW-1185">Reference proteome</keyword>
<organism evidence="1">
    <name type="scientific">Oppiella nova</name>
    <dbReference type="NCBI Taxonomy" id="334625"/>
    <lineage>
        <taxon>Eukaryota</taxon>
        <taxon>Metazoa</taxon>
        <taxon>Ecdysozoa</taxon>
        <taxon>Arthropoda</taxon>
        <taxon>Chelicerata</taxon>
        <taxon>Arachnida</taxon>
        <taxon>Acari</taxon>
        <taxon>Acariformes</taxon>
        <taxon>Sarcoptiformes</taxon>
        <taxon>Oribatida</taxon>
        <taxon>Brachypylina</taxon>
        <taxon>Oppioidea</taxon>
        <taxon>Oppiidae</taxon>
        <taxon>Oppiella</taxon>
    </lineage>
</organism>
<evidence type="ECO:0000313" key="1">
    <source>
        <dbReference type="EMBL" id="CAD7655231.1"/>
    </source>
</evidence>
<reference evidence="1" key="1">
    <citation type="submission" date="2020-11" db="EMBL/GenBank/DDBJ databases">
        <authorList>
            <person name="Tran Van P."/>
        </authorList>
    </citation>
    <scope>NUCLEOTIDE SEQUENCE</scope>
</reference>
<evidence type="ECO:0000313" key="2">
    <source>
        <dbReference type="Proteomes" id="UP000728032"/>
    </source>
</evidence>
<dbReference type="EMBL" id="CAJPVJ010009175">
    <property type="protein sequence ID" value="CAG2172418.1"/>
    <property type="molecule type" value="Genomic_DNA"/>
</dbReference>
<dbReference type="EMBL" id="OC924000">
    <property type="protein sequence ID" value="CAD7655231.1"/>
    <property type="molecule type" value="Genomic_DNA"/>
</dbReference>
<protein>
    <submittedName>
        <fullName evidence="1">Uncharacterized protein</fullName>
    </submittedName>
</protein>
<dbReference type="Gene3D" id="3.40.50.150">
    <property type="entry name" value="Vaccinia Virus protein VP39"/>
    <property type="match status" value="1"/>
</dbReference>
<accession>A0A7R9QSL7</accession>
<proteinExistence type="predicted"/>
<dbReference type="Proteomes" id="UP000728032">
    <property type="component" value="Unassembled WGS sequence"/>
</dbReference>
<gene>
    <name evidence="1" type="ORF">ONB1V03_LOCUS11875</name>
</gene>
<dbReference type="AlphaFoldDB" id="A0A7R9QSL7"/>